<evidence type="ECO:0000313" key="1">
    <source>
        <dbReference type="EMBL" id="GAA1072511.1"/>
    </source>
</evidence>
<sequence length="448" mass="48372">MSHGSSRVLRLDALARVEGEGAVRLRLKGEEVVTAELRLYEPPRFFEAFLVGRGHTEPPDLTARICGICPVAYQMTACQAVEAACGITVDGPLAQLRRLLYYGEWVESQSLHVHLLHAPDFLGCADGVEVARGHRTAVERGLRIKQAGNAVVEVLGGRPIHPVNVRVGGFHRTPSRAELDPLAEQLRRARDEALEAVGWVAGFDFPEASFDGEFLALHDPGGYAIDSGGPAVLPPAGSPGGPRSLPVEEFERRVVEEQVPYSTALQSRLDGRPYLTGSLARYALNGRWLHPAAAEAARGAGLGDPTAGDPCRNPYRSIVVRAVEVVHALEEALLIIEGYRPPERPYVEVPAREAVGCAATEAPRGLLYHRYALGPDGTVTRARIVPPTAQNQAAIEEDLRRQVGARLARSPAAVGDGELAALCERAVRNHDPCISCATHFLDLSVERE</sequence>
<accession>A0ABP4DYD1</accession>
<reference evidence="2" key="1">
    <citation type="journal article" date="2019" name="Int. J. Syst. Evol. Microbiol.">
        <title>The Global Catalogue of Microorganisms (GCM) 10K type strain sequencing project: providing services to taxonomists for standard genome sequencing and annotation.</title>
        <authorList>
            <consortium name="The Broad Institute Genomics Platform"/>
            <consortium name="The Broad Institute Genome Sequencing Center for Infectious Disease"/>
            <person name="Wu L."/>
            <person name="Ma J."/>
        </authorList>
    </citation>
    <scope>NUCLEOTIDE SEQUENCE [LARGE SCALE GENOMIC DNA]</scope>
    <source>
        <strain evidence="2">JCM 13002</strain>
    </source>
</reference>
<keyword evidence="2" id="KW-1185">Reference proteome</keyword>
<dbReference type="Proteomes" id="UP001499987">
    <property type="component" value="Unassembled WGS sequence"/>
</dbReference>
<dbReference type="Gene3D" id="1.10.645.10">
    <property type="entry name" value="Cytochrome-c3 Hydrogenase, chain B"/>
    <property type="match status" value="1"/>
</dbReference>
<gene>
    <name evidence="1" type="ORF">GCM10009663_10170</name>
</gene>
<protein>
    <submittedName>
        <fullName evidence="1">Ni/Fe hydrogenase subunit alpha</fullName>
    </submittedName>
</protein>
<dbReference type="InterPro" id="IPR001501">
    <property type="entry name" value="Ni-dep_hyd_lsu"/>
</dbReference>
<organism evidence="1 2">
    <name type="scientific">Kitasatospora arboriphila</name>
    <dbReference type="NCBI Taxonomy" id="258052"/>
    <lineage>
        <taxon>Bacteria</taxon>
        <taxon>Bacillati</taxon>
        <taxon>Actinomycetota</taxon>
        <taxon>Actinomycetes</taxon>
        <taxon>Kitasatosporales</taxon>
        <taxon>Streptomycetaceae</taxon>
        <taxon>Kitasatospora</taxon>
    </lineage>
</organism>
<dbReference type="InterPro" id="IPR029014">
    <property type="entry name" value="NiFe-Hase_large"/>
</dbReference>
<name>A0ABP4DYD1_9ACTN</name>
<proteinExistence type="predicted"/>
<dbReference type="EMBL" id="BAAALD010000006">
    <property type="protein sequence ID" value="GAA1072511.1"/>
    <property type="molecule type" value="Genomic_DNA"/>
</dbReference>
<evidence type="ECO:0000313" key="2">
    <source>
        <dbReference type="Proteomes" id="UP001499987"/>
    </source>
</evidence>
<dbReference type="PANTHER" id="PTHR43600:SF4">
    <property type="entry name" value="CYTOSOLIC NIFE-HYDROGENASE, ALPHA SUBUNIT"/>
    <property type="match status" value="1"/>
</dbReference>
<dbReference type="SUPFAM" id="SSF56762">
    <property type="entry name" value="HydB/Nqo4-like"/>
    <property type="match status" value="1"/>
</dbReference>
<dbReference type="PANTHER" id="PTHR43600">
    <property type="entry name" value="COENZYME F420 HYDROGENASE, SUBUNIT ALPHA"/>
    <property type="match status" value="1"/>
</dbReference>
<dbReference type="Pfam" id="PF00374">
    <property type="entry name" value="NiFeSe_Hases"/>
    <property type="match status" value="2"/>
</dbReference>
<dbReference type="RefSeq" id="WP_344622263.1">
    <property type="nucleotide sequence ID" value="NZ_BAAALD010000006.1"/>
</dbReference>
<comment type="caution">
    <text evidence="1">The sequence shown here is derived from an EMBL/GenBank/DDBJ whole genome shotgun (WGS) entry which is preliminary data.</text>
</comment>